<dbReference type="Pfam" id="PF12802">
    <property type="entry name" value="MarR_2"/>
    <property type="match status" value="1"/>
</dbReference>
<dbReference type="InterPro" id="IPR036390">
    <property type="entry name" value="WH_DNA-bd_sf"/>
</dbReference>
<proteinExistence type="predicted"/>
<name>A0A0R1TW99_9LACO</name>
<evidence type="ECO:0000313" key="2">
    <source>
        <dbReference type="EMBL" id="KRL85500.1"/>
    </source>
</evidence>
<evidence type="ECO:0000259" key="1">
    <source>
        <dbReference type="PROSITE" id="PS50995"/>
    </source>
</evidence>
<protein>
    <submittedName>
        <fullName evidence="2">Transcriptional regulator</fullName>
    </submittedName>
</protein>
<dbReference type="InterPro" id="IPR036388">
    <property type="entry name" value="WH-like_DNA-bd_sf"/>
</dbReference>
<evidence type="ECO:0000313" key="3">
    <source>
        <dbReference type="Proteomes" id="UP000051922"/>
    </source>
</evidence>
<dbReference type="RefSeq" id="WP_156470969.1">
    <property type="nucleotide sequence ID" value="NZ_AZFJ01000052.1"/>
</dbReference>
<reference evidence="2 3" key="1">
    <citation type="journal article" date="2015" name="Genome Announc.">
        <title>Expanding the biotechnology potential of lactobacilli through comparative genomics of 213 strains and associated genera.</title>
        <authorList>
            <person name="Sun Z."/>
            <person name="Harris H.M."/>
            <person name="McCann A."/>
            <person name="Guo C."/>
            <person name="Argimon S."/>
            <person name="Zhang W."/>
            <person name="Yang X."/>
            <person name="Jeffery I.B."/>
            <person name="Cooney J.C."/>
            <person name="Kagawa T.F."/>
            <person name="Liu W."/>
            <person name="Song Y."/>
            <person name="Salvetti E."/>
            <person name="Wrobel A."/>
            <person name="Rasinkangas P."/>
            <person name="Parkhill J."/>
            <person name="Rea M.C."/>
            <person name="O'Sullivan O."/>
            <person name="Ritari J."/>
            <person name="Douillard F.P."/>
            <person name="Paul Ross R."/>
            <person name="Yang R."/>
            <person name="Briner A.E."/>
            <person name="Felis G.E."/>
            <person name="de Vos W.M."/>
            <person name="Barrangou R."/>
            <person name="Klaenhammer T.R."/>
            <person name="Caufield P.W."/>
            <person name="Cui Y."/>
            <person name="Zhang H."/>
            <person name="O'Toole P.W."/>
        </authorList>
    </citation>
    <scope>NUCLEOTIDE SEQUENCE [LARGE SCALE GENOMIC DNA]</scope>
    <source>
        <strain evidence="2 3">DSM 15945</strain>
    </source>
</reference>
<gene>
    <name evidence="2" type="ORF">FC50_GL001666</name>
</gene>
<sequence>MDKYSFNDRPDAARIAMSTSAAQSNIDPTVVLKFLDFQWAYRRMQREYDHVLAVNNLSESRFIILMFLSQAPHQQLLPSAIAAKLGSTRVTVTKMIKGLTEMHWVEKHPSTEDKRATLIHLTTLGQATLLDYLPRNFAAIQTLFGQLTAAELTTLDQLLSKINQGTVALKKEMEF</sequence>
<dbReference type="InterPro" id="IPR000835">
    <property type="entry name" value="HTH_MarR-typ"/>
</dbReference>
<dbReference type="AlphaFoldDB" id="A0A0R1TW99"/>
<dbReference type="SUPFAM" id="SSF46785">
    <property type="entry name" value="Winged helix' DNA-binding domain"/>
    <property type="match status" value="1"/>
</dbReference>
<keyword evidence="3" id="KW-1185">Reference proteome</keyword>
<dbReference type="Gene3D" id="1.10.10.10">
    <property type="entry name" value="Winged helix-like DNA-binding domain superfamily/Winged helix DNA-binding domain"/>
    <property type="match status" value="1"/>
</dbReference>
<dbReference type="PANTHER" id="PTHR33164:SF43">
    <property type="entry name" value="HTH-TYPE TRANSCRIPTIONAL REPRESSOR YETL"/>
    <property type="match status" value="1"/>
</dbReference>
<feature type="domain" description="HTH marR-type" evidence="1">
    <location>
        <begin position="30"/>
        <end position="164"/>
    </location>
</feature>
<dbReference type="OrthoDB" id="1926989at2"/>
<dbReference type="SMART" id="SM00347">
    <property type="entry name" value="HTH_MARR"/>
    <property type="match status" value="1"/>
</dbReference>
<organism evidence="2 3">
    <name type="scientific">Lacticaseibacillus pantheris DSM 15945 = JCM 12539 = NBRC 106106</name>
    <dbReference type="NCBI Taxonomy" id="1423783"/>
    <lineage>
        <taxon>Bacteria</taxon>
        <taxon>Bacillati</taxon>
        <taxon>Bacillota</taxon>
        <taxon>Bacilli</taxon>
        <taxon>Lactobacillales</taxon>
        <taxon>Lactobacillaceae</taxon>
        <taxon>Lacticaseibacillus</taxon>
    </lineage>
</organism>
<dbReference type="GO" id="GO:0003700">
    <property type="term" value="F:DNA-binding transcription factor activity"/>
    <property type="evidence" value="ECO:0007669"/>
    <property type="project" value="InterPro"/>
</dbReference>
<dbReference type="Proteomes" id="UP000051922">
    <property type="component" value="Unassembled WGS sequence"/>
</dbReference>
<dbReference type="InterPro" id="IPR039422">
    <property type="entry name" value="MarR/SlyA-like"/>
</dbReference>
<dbReference type="PANTHER" id="PTHR33164">
    <property type="entry name" value="TRANSCRIPTIONAL REGULATOR, MARR FAMILY"/>
    <property type="match status" value="1"/>
</dbReference>
<dbReference type="PRINTS" id="PR00598">
    <property type="entry name" value="HTHMARR"/>
</dbReference>
<comment type="caution">
    <text evidence="2">The sequence shown here is derived from an EMBL/GenBank/DDBJ whole genome shotgun (WGS) entry which is preliminary data.</text>
</comment>
<dbReference type="STRING" id="1423783.FC50_GL001666"/>
<dbReference type="GO" id="GO:0006950">
    <property type="term" value="P:response to stress"/>
    <property type="evidence" value="ECO:0007669"/>
    <property type="project" value="TreeGrafter"/>
</dbReference>
<accession>A0A0R1TW99</accession>
<dbReference type="EMBL" id="AZFJ01000052">
    <property type="protein sequence ID" value="KRL85500.1"/>
    <property type="molecule type" value="Genomic_DNA"/>
</dbReference>
<dbReference type="PROSITE" id="PS50995">
    <property type="entry name" value="HTH_MARR_2"/>
    <property type="match status" value="1"/>
</dbReference>
<dbReference type="PATRIC" id="fig|1423783.4.peg.1709"/>